<evidence type="ECO:0000256" key="12">
    <source>
        <dbReference type="ARBA" id="ARBA00022777"/>
    </source>
</evidence>
<dbReference type="EMBL" id="CP066167">
    <property type="protein sequence ID" value="QQD19806.1"/>
    <property type="molecule type" value="Genomic_DNA"/>
</dbReference>
<dbReference type="GO" id="GO:0006817">
    <property type="term" value="P:phosphate ion transport"/>
    <property type="evidence" value="ECO:0007669"/>
    <property type="project" value="UniProtKB-KW"/>
</dbReference>
<evidence type="ECO:0000256" key="4">
    <source>
        <dbReference type="ARBA" id="ARBA00019665"/>
    </source>
</evidence>
<dbReference type="SUPFAM" id="SSF55785">
    <property type="entry name" value="PYP-like sensor domain (PAS domain)"/>
    <property type="match status" value="1"/>
</dbReference>
<dbReference type="Gene3D" id="3.30.565.10">
    <property type="entry name" value="Histidine kinase-like ATPase, C-terminal domain"/>
    <property type="match status" value="1"/>
</dbReference>
<keyword evidence="6" id="KW-1003">Cell membrane</keyword>
<evidence type="ECO:0000256" key="15">
    <source>
        <dbReference type="ARBA" id="ARBA00023012"/>
    </source>
</evidence>
<sequence>MRYYNWKTELVRFISLLAATSAVSAALELGPWPLFLVASALCVWMLRPLQRLSDWLQSGSDTEPPEAMGMWGQVFDTIYDMQRESSGEARRLQAMIDYLRASFASMSDAVVMLDREGNIEWCNDAAQELLGLRREDDTGRQLINLVRAPSFLRYYESENYTAPLEIASPVNTEIQLSISVSFFAEGNRLLFARDVTRTYRLEKMRKDFVANVSHELRTPLTVINGYLETFAEHGGENPRWDRAVSQMLSQSKRMHNLIQDLMLLSRLETVPRPSEQEEISLRSMMEMISEEIHTAAKGHRKVVVECDDSVAIKGQSGELRSAFTNLAMNAARYTEEGDTIVLRWFQDSQHLYFEVEDTGIGIEPQFLPRLTERFFRVDQSRSLDTGGTGLGLAIVKHVLLRHRGELRIHSVPGEGSRFSCVFPKSMAVSRQSNASGI</sequence>
<dbReference type="EC" id="2.7.13.3" evidence="3"/>
<dbReference type="GO" id="GO:0005524">
    <property type="term" value="F:ATP binding"/>
    <property type="evidence" value="ECO:0007669"/>
    <property type="project" value="UniProtKB-KW"/>
</dbReference>
<evidence type="ECO:0000256" key="1">
    <source>
        <dbReference type="ARBA" id="ARBA00000085"/>
    </source>
</evidence>
<keyword evidence="10" id="KW-0812">Transmembrane</keyword>
<feature type="domain" description="Histidine kinase" evidence="18">
    <location>
        <begin position="211"/>
        <end position="426"/>
    </location>
</feature>
<dbReference type="SUPFAM" id="SSF55874">
    <property type="entry name" value="ATPase domain of HSP90 chaperone/DNA topoisomerase II/histidine kinase"/>
    <property type="match status" value="1"/>
</dbReference>
<dbReference type="Pfam" id="PF11808">
    <property type="entry name" value="PhoR"/>
    <property type="match status" value="1"/>
</dbReference>
<dbReference type="GO" id="GO:0000155">
    <property type="term" value="F:phosphorelay sensor kinase activity"/>
    <property type="evidence" value="ECO:0007669"/>
    <property type="project" value="InterPro"/>
</dbReference>
<keyword evidence="12 20" id="KW-0418">Kinase</keyword>
<dbReference type="PRINTS" id="PR00344">
    <property type="entry name" value="BCTRLSENSOR"/>
</dbReference>
<dbReference type="InterPro" id="IPR036890">
    <property type="entry name" value="HATPase_C_sf"/>
</dbReference>
<dbReference type="InterPro" id="IPR036097">
    <property type="entry name" value="HisK_dim/P_sf"/>
</dbReference>
<evidence type="ECO:0000259" key="18">
    <source>
        <dbReference type="PROSITE" id="PS50109"/>
    </source>
</evidence>
<keyword evidence="9" id="KW-0808">Transferase</keyword>
<name>A0A7T4URJ7_9GAMM</name>
<dbReference type="PROSITE" id="PS50109">
    <property type="entry name" value="HIS_KIN"/>
    <property type="match status" value="1"/>
</dbReference>
<dbReference type="SMART" id="SM00388">
    <property type="entry name" value="HisKA"/>
    <property type="match status" value="1"/>
</dbReference>
<keyword evidence="8" id="KW-0592">Phosphate transport</keyword>
<keyword evidence="5" id="KW-0813">Transport</keyword>
<dbReference type="PROSITE" id="PS50112">
    <property type="entry name" value="PAS"/>
    <property type="match status" value="1"/>
</dbReference>
<dbReference type="RefSeq" id="WP_198571290.1">
    <property type="nucleotide sequence ID" value="NZ_CP066167.1"/>
</dbReference>
<comment type="function">
    <text evidence="17">Member of the two-component regulatory system PhoR/PhoB involved in the phosphate regulon genes expression. PhoR may function as a membrane-associated protein kinase that phosphorylates PhoB in response to environmental signals.</text>
</comment>
<evidence type="ECO:0000256" key="8">
    <source>
        <dbReference type="ARBA" id="ARBA00022592"/>
    </source>
</evidence>
<dbReference type="InterPro" id="IPR035965">
    <property type="entry name" value="PAS-like_dom_sf"/>
</dbReference>
<evidence type="ECO:0000256" key="11">
    <source>
        <dbReference type="ARBA" id="ARBA00022741"/>
    </source>
</evidence>
<evidence type="ECO:0000256" key="10">
    <source>
        <dbReference type="ARBA" id="ARBA00022692"/>
    </source>
</evidence>
<dbReference type="InterPro" id="IPR000014">
    <property type="entry name" value="PAS"/>
</dbReference>
<keyword evidence="11" id="KW-0547">Nucleotide-binding</keyword>
<evidence type="ECO:0000256" key="3">
    <source>
        <dbReference type="ARBA" id="ARBA00012438"/>
    </source>
</evidence>
<dbReference type="FunFam" id="3.30.565.10:FF:000006">
    <property type="entry name" value="Sensor histidine kinase WalK"/>
    <property type="match status" value="1"/>
</dbReference>
<dbReference type="Pfam" id="PF02518">
    <property type="entry name" value="HATPase_c"/>
    <property type="match status" value="1"/>
</dbReference>
<dbReference type="GO" id="GO:0005886">
    <property type="term" value="C:plasma membrane"/>
    <property type="evidence" value="ECO:0007669"/>
    <property type="project" value="UniProtKB-SubCell"/>
</dbReference>
<dbReference type="NCBIfam" id="TIGR02966">
    <property type="entry name" value="phoR_proteo"/>
    <property type="match status" value="1"/>
</dbReference>
<dbReference type="PANTHER" id="PTHR45453">
    <property type="entry name" value="PHOSPHATE REGULON SENSOR PROTEIN PHOR"/>
    <property type="match status" value="1"/>
</dbReference>
<dbReference type="InterPro" id="IPR004358">
    <property type="entry name" value="Sig_transdc_His_kin-like_C"/>
</dbReference>
<evidence type="ECO:0000256" key="17">
    <source>
        <dbReference type="ARBA" id="ARBA00025207"/>
    </source>
</evidence>
<dbReference type="SMART" id="SM00091">
    <property type="entry name" value="PAS"/>
    <property type="match status" value="1"/>
</dbReference>
<dbReference type="Pfam" id="PF13188">
    <property type="entry name" value="PAS_8"/>
    <property type="match status" value="1"/>
</dbReference>
<evidence type="ECO:0000256" key="9">
    <source>
        <dbReference type="ARBA" id="ARBA00022679"/>
    </source>
</evidence>
<dbReference type="InterPro" id="IPR005467">
    <property type="entry name" value="His_kinase_dom"/>
</dbReference>
<dbReference type="CDD" id="cd00130">
    <property type="entry name" value="PAS"/>
    <property type="match status" value="1"/>
</dbReference>
<dbReference type="InterPro" id="IPR014310">
    <property type="entry name" value="Sig_transdc_His_kinase_PhoR"/>
</dbReference>
<keyword evidence="7" id="KW-0597">Phosphoprotein</keyword>
<evidence type="ECO:0000256" key="13">
    <source>
        <dbReference type="ARBA" id="ARBA00022840"/>
    </source>
</evidence>
<dbReference type="InterPro" id="IPR050351">
    <property type="entry name" value="BphY/WalK/GraS-like"/>
</dbReference>
<dbReference type="KEGG" id="snan:I6N98_08205"/>
<dbReference type="InterPro" id="IPR003594">
    <property type="entry name" value="HATPase_dom"/>
</dbReference>
<dbReference type="AlphaFoldDB" id="A0A7T4URJ7"/>
<comment type="catalytic activity">
    <reaction evidence="1">
        <text>ATP + protein L-histidine = ADP + protein N-phospho-L-histidine.</text>
        <dbReference type="EC" id="2.7.13.3"/>
    </reaction>
</comment>
<evidence type="ECO:0000313" key="21">
    <source>
        <dbReference type="Proteomes" id="UP000596063"/>
    </source>
</evidence>
<dbReference type="GO" id="GO:0004721">
    <property type="term" value="F:phosphoprotein phosphatase activity"/>
    <property type="evidence" value="ECO:0007669"/>
    <property type="project" value="InterPro"/>
</dbReference>
<evidence type="ECO:0000256" key="6">
    <source>
        <dbReference type="ARBA" id="ARBA00022475"/>
    </source>
</evidence>
<gene>
    <name evidence="20" type="primary">phoR</name>
    <name evidence="20" type="ORF">I6N98_08205</name>
</gene>
<dbReference type="Gene3D" id="1.10.287.130">
    <property type="match status" value="1"/>
</dbReference>
<evidence type="ECO:0000256" key="7">
    <source>
        <dbReference type="ARBA" id="ARBA00022553"/>
    </source>
</evidence>
<dbReference type="Proteomes" id="UP000596063">
    <property type="component" value="Chromosome"/>
</dbReference>
<dbReference type="InterPro" id="IPR021766">
    <property type="entry name" value="PhoR_N"/>
</dbReference>
<evidence type="ECO:0000256" key="16">
    <source>
        <dbReference type="ARBA" id="ARBA00023136"/>
    </source>
</evidence>
<accession>A0A7T4URJ7</accession>
<dbReference type="NCBIfam" id="TIGR00229">
    <property type="entry name" value="sensory_box"/>
    <property type="match status" value="1"/>
</dbReference>
<evidence type="ECO:0000256" key="5">
    <source>
        <dbReference type="ARBA" id="ARBA00022448"/>
    </source>
</evidence>
<keyword evidence="15" id="KW-0902">Two-component regulatory system</keyword>
<reference evidence="20 21" key="1">
    <citation type="submission" date="2020-12" db="EMBL/GenBank/DDBJ databases">
        <authorList>
            <person name="Shan Y."/>
        </authorList>
    </citation>
    <scope>NUCLEOTIDE SEQUENCE [LARGE SCALE GENOMIC DNA]</scope>
    <source>
        <strain evidence="21">csc3.9</strain>
    </source>
</reference>
<keyword evidence="16" id="KW-0472">Membrane</keyword>
<dbReference type="Pfam" id="PF00512">
    <property type="entry name" value="HisKA"/>
    <property type="match status" value="1"/>
</dbReference>
<comment type="subcellular location">
    <subcellularLocation>
        <location evidence="2">Cell membrane</location>
    </subcellularLocation>
</comment>
<dbReference type="NCBIfam" id="NF008235">
    <property type="entry name" value="PRK11006.1"/>
    <property type="match status" value="1"/>
</dbReference>
<evidence type="ECO:0000313" key="20">
    <source>
        <dbReference type="EMBL" id="QQD19806.1"/>
    </source>
</evidence>
<proteinExistence type="predicted"/>
<protein>
    <recommendedName>
        <fullName evidence="4">Phosphate regulon sensor protein PhoR</fullName>
        <ecNumber evidence="3">2.7.13.3</ecNumber>
    </recommendedName>
</protein>
<keyword evidence="14" id="KW-1133">Transmembrane helix</keyword>
<dbReference type="InterPro" id="IPR003661">
    <property type="entry name" value="HisK_dim/P_dom"/>
</dbReference>
<evidence type="ECO:0000256" key="2">
    <source>
        <dbReference type="ARBA" id="ARBA00004236"/>
    </source>
</evidence>
<dbReference type="FunFam" id="1.10.287.130:FF:000001">
    <property type="entry name" value="Two-component sensor histidine kinase"/>
    <property type="match status" value="1"/>
</dbReference>
<dbReference type="CDD" id="cd00082">
    <property type="entry name" value="HisKA"/>
    <property type="match status" value="1"/>
</dbReference>
<dbReference type="GO" id="GO:0016036">
    <property type="term" value="P:cellular response to phosphate starvation"/>
    <property type="evidence" value="ECO:0007669"/>
    <property type="project" value="TreeGrafter"/>
</dbReference>
<keyword evidence="13" id="KW-0067">ATP-binding</keyword>
<organism evidence="20 21">
    <name type="scientific">Spongiibacter nanhainus</name>
    <dbReference type="NCBI Taxonomy" id="2794344"/>
    <lineage>
        <taxon>Bacteria</taxon>
        <taxon>Pseudomonadati</taxon>
        <taxon>Pseudomonadota</taxon>
        <taxon>Gammaproteobacteria</taxon>
        <taxon>Cellvibrionales</taxon>
        <taxon>Spongiibacteraceae</taxon>
        <taxon>Spongiibacter</taxon>
    </lineage>
</organism>
<evidence type="ECO:0000259" key="19">
    <source>
        <dbReference type="PROSITE" id="PS50112"/>
    </source>
</evidence>
<dbReference type="Gene3D" id="3.30.450.20">
    <property type="entry name" value="PAS domain"/>
    <property type="match status" value="1"/>
</dbReference>
<evidence type="ECO:0000256" key="14">
    <source>
        <dbReference type="ARBA" id="ARBA00022989"/>
    </source>
</evidence>
<dbReference type="SUPFAM" id="SSF47384">
    <property type="entry name" value="Homodimeric domain of signal transducing histidine kinase"/>
    <property type="match status" value="1"/>
</dbReference>
<feature type="domain" description="PAS" evidence="19">
    <location>
        <begin position="88"/>
        <end position="143"/>
    </location>
</feature>
<keyword evidence="21" id="KW-1185">Reference proteome</keyword>
<dbReference type="PANTHER" id="PTHR45453:SF1">
    <property type="entry name" value="PHOSPHATE REGULON SENSOR PROTEIN PHOR"/>
    <property type="match status" value="1"/>
</dbReference>
<dbReference type="SMART" id="SM00387">
    <property type="entry name" value="HATPase_c"/>
    <property type="match status" value="1"/>
</dbReference>